<evidence type="ECO:0000313" key="4">
    <source>
        <dbReference type="Proteomes" id="UP001497453"/>
    </source>
</evidence>
<feature type="region of interest" description="Disordered" evidence="1">
    <location>
        <begin position="28"/>
        <end position="81"/>
    </location>
</feature>
<dbReference type="Pfam" id="PF20236">
    <property type="entry name" value="DUF6593"/>
    <property type="match status" value="1"/>
</dbReference>
<evidence type="ECO:0000256" key="1">
    <source>
        <dbReference type="SAM" id="MobiDB-lite"/>
    </source>
</evidence>
<dbReference type="InterPro" id="IPR046528">
    <property type="entry name" value="DUF6593"/>
</dbReference>
<feature type="compositionally biased region" description="Basic and acidic residues" evidence="1">
    <location>
        <begin position="56"/>
        <end position="71"/>
    </location>
</feature>
<keyword evidence="4" id="KW-1185">Reference proteome</keyword>
<name>A0ABP1CGF7_9APHY</name>
<reference evidence="4" key="1">
    <citation type="submission" date="2024-04" db="EMBL/GenBank/DDBJ databases">
        <authorList>
            <person name="Shaw F."/>
            <person name="Minotto A."/>
        </authorList>
    </citation>
    <scope>NUCLEOTIDE SEQUENCE [LARGE SCALE GENOMIC DNA]</scope>
</reference>
<proteinExistence type="predicted"/>
<evidence type="ECO:0000313" key="3">
    <source>
        <dbReference type="EMBL" id="CAL1694771.1"/>
    </source>
</evidence>
<organism evidence="3 4">
    <name type="scientific">Somion occarium</name>
    <dbReference type="NCBI Taxonomy" id="3059160"/>
    <lineage>
        <taxon>Eukaryota</taxon>
        <taxon>Fungi</taxon>
        <taxon>Dikarya</taxon>
        <taxon>Basidiomycota</taxon>
        <taxon>Agaricomycotina</taxon>
        <taxon>Agaricomycetes</taxon>
        <taxon>Polyporales</taxon>
        <taxon>Cerrenaceae</taxon>
        <taxon>Somion</taxon>
    </lineage>
</organism>
<evidence type="ECO:0000259" key="2">
    <source>
        <dbReference type="Pfam" id="PF20236"/>
    </source>
</evidence>
<accession>A0ABP1CGF7</accession>
<dbReference type="Proteomes" id="UP001497453">
    <property type="component" value="Chromosome 1"/>
</dbReference>
<sequence length="322" mass="35319">MSLLRSHSVEEKGKKSRFSFLRRLSAASASGSKGLIPPDASSLSPVDSGYSSSQADTREQNGSRVSSERSRPTAISYPPYEGLRRNCSPANRLSTNITIPSPPLYQVPEHTLPILRRNSHQDGLPTYSSSAQISGPVVLQFVRCSPFAMVVTEDLGGVSHPETGTKYHISVGVNIWMPNCTVTTIRRGPTEDGRLVAQLELGIMAGPATVTMAGQCRPLSSIMHRKSSSSSSRTYDLLDGRSLKWKLHSDAWRAYINSQEIASFDPTPPRKLILLPTAHRFTDHIIVCLVILMREHLTPKTGLVGDASQLFNYSPYFHTGDD</sequence>
<gene>
    <name evidence="3" type="ORF">GFSPODELE1_LOCUS452</name>
</gene>
<protein>
    <recommendedName>
        <fullName evidence="2">DUF6593 domain-containing protein</fullName>
    </recommendedName>
</protein>
<feature type="domain" description="DUF6593" evidence="2">
    <location>
        <begin position="178"/>
        <end position="294"/>
    </location>
</feature>
<feature type="compositionally biased region" description="Polar residues" evidence="1">
    <location>
        <begin position="41"/>
        <end position="55"/>
    </location>
</feature>
<dbReference type="EMBL" id="OZ037944">
    <property type="protein sequence ID" value="CAL1694771.1"/>
    <property type="molecule type" value="Genomic_DNA"/>
</dbReference>